<dbReference type="Pfam" id="PF11893">
    <property type="entry name" value="DUF3413"/>
    <property type="match status" value="1"/>
</dbReference>
<dbReference type="AlphaFoldDB" id="A0A1V4T6X4"/>
<name>A0A1V4T6X4_9GAMM</name>
<keyword evidence="5" id="KW-1185">Reference proteome</keyword>
<dbReference type="InterPro" id="IPR012159">
    <property type="entry name" value="YejM-like"/>
</dbReference>
<dbReference type="EMBL" id="MTSM01000006">
    <property type="protein sequence ID" value="OPX55949.1"/>
    <property type="molecule type" value="Genomic_DNA"/>
</dbReference>
<dbReference type="InterPro" id="IPR052701">
    <property type="entry name" value="GAG_Ulvan_Degrading_Sulfatases"/>
</dbReference>
<dbReference type="PANTHER" id="PTHR43751:SF3">
    <property type="entry name" value="SULFATASE N-TERMINAL DOMAIN-CONTAINING PROTEIN"/>
    <property type="match status" value="1"/>
</dbReference>
<dbReference type="Proteomes" id="UP000191418">
    <property type="component" value="Unassembled WGS sequence"/>
</dbReference>
<evidence type="ECO:0000313" key="4">
    <source>
        <dbReference type="EMBL" id="OPX55949.1"/>
    </source>
</evidence>
<protein>
    <recommendedName>
        <fullName evidence="6">Sulfatase N-terminal domain-containing protein</fullName>
    </recommendedName>
</protein>
<keyword evidence="1" id="KW-0472">Membrane</keyword>
<dbReference type="CDD" id="cd16148">
    <property type="entry name" value="sulfatase_like"/>
    <property type="match status" value="1"/>
</dbReference>
<dbReference type="InterPro" id="IPR024588">
    <property type="entry name" value="YejM_N"/>
</dbReference>
<keyword evidence="1" id="KW-0812">Transmembrane</keyword>
<dbReference type="SUPFAM" id="SSF53649">
    <property type="entry name" value="Alkaline phosphatase-like"/>
    <property type="match status" value="1"/>
</dbReference>
<dbReference type="InterPro" id="IPR017850">
    <property type="entry name" value="Alkaline_phosphatase_core_sf"/>
</dbReference>
<reference evidence="4 5" key="1">
    <citation type="submission" date="2017-01" db="EMBL/GenBank/DDBJ databases">
        <title>Genome Sequencing of a Marine Spirillum, Oceanospirillum multiglobuliferum ATCC 33336, from Japan.</title>
        <authorList>
            <person name="Carney J.G."/>
            <person name="Trachtenberg A.M."/>
            <person name="Rheaume B.A."/>
            <person name="Linnane J.D."/>
            <person name="Pitts N.L."/>
            <person name="Mykles D.L."/>
            <person name="Maclea K.S."/>
        </authorList>
    </citation>
    <scope>NUCLEOTIDE SEQUENCE [LARGE SCALE GENOMIC DNA]</scope>
    <source>
        <strain evidence="4 5">ATCC 33336</strain>
    </source>
</reference>
<accession>A0A1V4T6X4</accession>
<sequence>MTVYLVASRYLPFIQVSEVHSISYLIMAYIGHFGLLPVVFWIGMLPLALILPSRWLLLPISLIVLFGGLFLLAVDTTIYSQYRFHLSGFVWELITAPEASDMFQLSWFTILVIVFVLVGVFIAALGALSMAVWLVKRKLSWWCGITAFSIWIFSLLISQVMHIWYEAHYDAEVTGITRHFPSYYPVTAKTYLLDNGLIDPTQVRQEVDLSVSNKGQSLRYPQNPMQCVTPEKPKNVLVIGIDAMRADVFTPEVTPNLYALTEKPNAQQFMNHHSGGNVTKGGIFSLFFGLPATYWDGFAAAQEGAVWIKQQQAAEYQMGIFGSATLVSPAFDRTVFASIPNLRVTTEGTTPSGKDLQVIKEFEQFLSEKNDEKPFFGFLFMDAAHSYDVPTGYDKFKPQWSRVDHVKLNNDFDPVPYFNRYKNALHFLDQKLGEMLARLEAQGELDNTVVILTSDHGEEFNDLKQNFWGHGSNFTHYQTQVPLLILWPGKSQQKINYKTSHFDLAPTILQEILGCQNPTSDYAVGSNLFDSNAKRDWLLVHSYFNYGVVTDNRIIATYPSGQHEVLDLENKRLPEEKMPADIGFQVLEAISRFYR</sequence>
<dbReference type="Gene3D" id="3.40.720.10">
    <property type="entry name" value="Alkaline Phosphatase, subunit A"/>
    <property type="match status" value="1"/>
</dbReference>
<feature type="transmembrane region" description="Helical" evidence="1">
    <location>
        <begin position="22"/>
        <end position="43"/>
    </location>
</feature>
<dbReference type="PANTHER" id="PTHR43751">
    <property type="entry name" value="SULFATASE"/>
    <property type="match status" value="1"/>
</dbReference>
<evidence type="ECO:0008006" key="6">
    <source>
        <dbReference type="Google" id="ProtNLM"/>
    </source>
</evidence>
<feature type="domain" description="Sulfatase N-terminal" evidence="2">
    <location>
        <begin position="235"/>
        <end position="510"/>
    </location>
</feature>
<feature type="domain" description="Inner membrane protein YejM N-terminal" evidence="3">
    <location>
        <begin position="3"/>
        <end position="227"/>
    </location>
</feature>
<proteinExistence type="predicted"/>
<evidence type="ECO:0000259" key="3">
    <source>
        <dbReference type="Pfam" id="PF11893"/>
    </source>
</evidence>
<comment type="caution">
    <text evidence="4">The sequence shown here is derived from an EMBL/GenBank/DDBJ whole genome shotgun (WGS) entry which is preliminary data.</text>
</comment>
<evidence type="ECO:0000259" key="2">
    <source>
        <dbReference type="Pfam" id="PF00884"/>
    </source>
</evidence>
<dbReference type="InterPro" id="IPR000917">
    <property type="entry name" value="Sulfatase_N"/>
</dbReference>
<feature type="transmembrane region" description="Helical" evidence="1">
    <location>
        <begin position="55"/>
        <end position="74"/>
    </location>
</feature>
<feature type="transmembrane region" description="Helical" evidence="1">
    <location>
        <begin position="107"/>
        <end position="134"/>
    </location>
</feature>
<dbReference type="STRING" id="64969.SAMN02745127_00975"/>
<organism evidence="4 5">
    <name type="scientific">Oceanospirillum multiglobuliferum</name>
    <dbReference type="NCBI Taxonomy" id="64969"/>
    <lineage>
        <taxon>Bacteria</taxon>
        <taxon>Pseudomonadati</taxon>
        <taxon>Pseudomonadota</taxon>
        <taxon>Gammaproteobacteria</taxon>
        <taxon>Oceanospirillales</taxon>
        <taxon>Oceanospirillaceae</taxon>
        <taxon>Oceanospirillum</taxon>
    </lineage>
</organism>
<dbReference type="Pfam" id="PF00884">
    <property type="entry name" value="Sulfatase"/>
    <property type="match status" value="1"/>
</dbReference>
<keyword evidence="1" id="KW-1133">Transmembrane helix</keyword>
<gene>
    <name evidence="4" type="ORF">BTE48_06320</name>
</gene>
<feature type="transmembrane region" description="Helical" evidence="1">
    <location>
        <begin position="141"/>
        <end position="165"/>
    </location>
</feature>
<dbReference type="PIRSF" id="PIRSF004950">
    <property type="entry name" value="Mmb_sulf_HI0842"/>
    <property type="match status" value="1"/>
</dbReference>
<evidence type="ECO:0000313" key="5">
    <source>
        <dbReference type="Proteomes" id="UP000191418"/>
    </source>
</evidence>
<evidence type="ECO:0000256" key="1">
    <source>
        <dbReference type="SAM" id="Phobius"/>
    </source>
</evidence>